<sequence length="422" mass="47914">MQKLFYMFFFVLISLLIGCRDKDESGDGYEVVTYKINEPIFMKAADFRNSVKVKTTPVEIKKQGKISFYKGYLYISEPEKGIHIIDNRNPSNPKNIGYIELLGNVDLAIRNDVLYADAYVDLVWFDLTNPAKPELKGRIEQAFTYALPEAQNNFGYDHDMCYTQNTNKNIVVGWKVVERKMLGLKFPWPSPINDSVLSNNKIESEVSPSASKIAFYKDYLYVVLNGSVKVFTLADNKTINLIHELPFGYSMRSIIRYNDNLLIATYRGILICSVKNYPLYPQKQSFIELVGDGFPIAIDGNFVYVTVGTGNSNEANTNELVIIDISDVKNPNKIISYPMTNPKGLALNNGTLFLCDDGLKIFKTDDPLKLMSNQLKHYKGMAGFDVISYENLLLMATDKGLYQYDYSDLQNVKELSKIAIEK</sequence>
<dbReference type="Pfam" id="PF08309">
    <property type="entry name" value="LVIVD"/>
    <property type="match status" value="2"/>
</dbReference>
<evidence type="ECO:0000313" key="1">
    <source>
        <dbReference type="EMBL" id="TFU90583.1"/>
    </source>
</evidence>
<gene>
    <name evidence="1" type="ORF">E4T88_00985</name>
</gene>
<dbReference type="Proteomes" id="UP000298285">
    <property type="component" value="Unassembled WGS sequence"/>
</dbReference>
<organism evidence="1 2">
    <name type="scientific">Dysgonomonas mossii</name>
    <dbReference type="NCBI Taxonomy" id="163665"/>
    <lineage>
        <taxon>Bacteria</taxon>
        <taxon>Pseudomonadati</taxon>
        <taxon>Bacteroidota</taxon>
        <taxon>Bacteroidia</taxon>
        <taxon>Bacteroidales</taxon>
        <taxon>Dysgonomonadaceae</taxon>
        <taxon>Dysgonomonas</taxon>
    </lineage>
</organism>
<reference evidence="1 2" key="1">
    <citation type="submission" date="2019-03" db="EMBL/GenBank/DDBJ databases">
        <title>Diversity of the mouse oral microbiome.</title>
        <authorList>
            <person name="Joseph S."/>
            <person name="Aduse-Opoku J."/>
            <person name="Curtis M."/>
            <person name="Wade W."/>
            <person name="Hashim A."/>
        </authorList>
    </citation>
    <scope>NUCLEOTIDE SEQUENCE [LARGE SCALE GENOMIC DNA]</scope>
    <source>
        <strain evidence="1 2">P11</strain>
    </source>
</reference>
<dbReference type="OrthoDB" id="1521841at2"/>
<proteinExistence type="predicted"/>
<dbReference type="InterPro" id="IPR013211">
    <property type="entry name" value="LVIVD"/>
</dbReference>
<dbReference type="AlphaFoldDB" id="A0A4Y9IQ06"/>
<evidence type="ECO:0008006" key="3">
    <source>
        <dbReference type="Google" id="ProtNLM"/>
    </source>
</evidence>
<dbReference type="EMBL" id="SPPK01000001">
    <property type="protein sequence ID" value="TFU90583.1"/>
    <property type="molecule type" value="Genomic_DNA"/>
</dbReference>
<name>A0A4Y9IQ06_9BACT</name>
<dbReference type="PROSITE" id="PS51257">
    <property type="entry name" value="PROKAR_LIPOPROTEIN"/>
    <property type="match status" value="1"/>
</dbReference>
<comment type="caution">
    <text evidence="1">The sequence shown here is derived from an EMBL/GenBank/DDBJ whole genome shotgun (WGS) entry which is preliminary data.</text>
</comment>
<dbReference type="RefSeq" id="WP_135103636.1">
    <property type="nucleotide sequence ID" value="NZ_JADGKW010000001.1"/>
</dbReference>
<evidence type="ECO:0000313" key="2">
    <source>
        <dbReference type="Proteomes" id="UP000298285"/>
    </source>
</evidence>
<dbReference type="SUPFAM" id="SSF75011">
    <property type="entry name" value="3-carboxy-cis,cis-mucoante lactonizing enzyme"/>
    <property type="match status" value="1"/>
</dbReference>
<accession>A0A4Y9IQ06</accession>
<protein>
    <recommendedName>
        <fullName evidence="3">LVIVD repeat protein</fullName>
    </recommendedName>
</protein>